<dbReference type="InterPro" id="IPR005990">
    <property type="entry name" value="IMP_DH"/>
</dbReference>
<evidence type="ECO:0000256" key="7">
    <source>
        <dbReference type="ARBA" id="ARBA00023002"/>
    </source>
</evidence>
<dbReference type="SUPFAM" id="SSF51412">
    <property type="entry name" value="Inosine monophosphate dehydrogenase (IMPDH)"/>
    <property type="match status" value="1"/>
</dbReference>
<dbReference type="PANTHER" id="PTHR11911:SF111">
    <property type="entry name" value="INOSINE-5'-MONOPHOSPHATE DEHYDROGENASE"/>
    <property type="match status" value="1"/>
</dbReference>
<name>A0A6C0EZM2_9ZZZZ</name>
<evidence type="ECO:0000256" key="5">
    <source>
        <dbReference type="ARBA" id="ARBA00022755"/>
    </source>
</evidence>
<accession>A0A6C0EZM2</accession>
<dbReference type="InterPro" id="IPR015875">
    <property type="entry name" value="IMP_DH/GMP_Rdtase_CS"/>
</dbReference>
<comment type="cofactor">
    <cofactor evidence="1">
        <name>K(+)</name>
        <dbReference type="ChEBI" id="CHEBI:29103"/>
    </cofactor>
</comment>
<dbReference type="SUPFAM" id="SSF54631">
    <property type="entry name" value="CBS-domain pair"/>
    <property type="match status" value="1"/>
</dbReference>
<dbReference type="InterPro" id="IPR001093">
    <property type="entry name" value="IMP_DH_GMPRt"/>
</dbReference>
<keyword evidence="6" id="KW-0630">Potassium</keyword>
<protein>
    <recommendedName>
        <fullName evidence="12">CBS domain-containing protein</fullName>
    </recommendedName>
</protein>
<evidence type="ECO:0000256" key="10">
    <source>
        <dbReference type="ARBA" id="ARBA00048028"/>
    </source>
</evidence>
<dbReference type="SMART" id="SM00116">
    <property type="entry name" value="CBS"/>
    <property type="match status" value="2"/>
</dbReference>
<dbReference type="PIRSF" id="PIRSF000130">
    <property type="entry name" value="IMPDH"/>
    <property type="match status" value="1"/>
</dbReference>
<feature type="compositionally biased region" description="Low complexity" evidence="11">
    <location>
        <begin position="444"/>
        <end position="459"/>
    </location>
</feature>
<feature type="domain" description="CBS" evidence="12">
    <location>
        <begin position="95"/>
        <end position="153"/>
    </location>
</feature>
<dbReference type="GO" id="GO:0003938">
    <property type="term" value="F:IMP dehydrogenase activity"/>
    <property type="evidence" value="ECO:0007669"/>
    <property type="project" value="UniProtKB-EC"/>
</dbReference>
<evidence type="ECO:0000256" key="3">
    <source>
        <dbReference type="ARBA" id="ARBA00022723"/>
    </source>
</evidence>
<dbReference type="PANTHER" id="PTHR11911">
    <property type="entry name" value="INOSINE-5-MONOPHOSPHATE DEHYDROGENASE RELATED"/>
    <property type="match status" value="1"/>
</dbReference>
<dbReference type="EMBL" id="MN738980">
    <property type="protein sequence ID" value="QHT33913.1"/>
    <property type="molecule type" value="Genomic_DNA"/>
</dbReference>
<dbReference type="SMART" id="SM01240">
    <property type="entry name" value="IMPDH"/>
    <property type="match status" value="1"/>
</dbReference>
<comment type="catalytic activity">
    <reaction evidence="10">
        <text>IMP + NAD(+) + H2O = XMP + NADH + H(+)</text>
        <dbReference type="Rhea" id="RHEA:11708"/>
        <dbReference type="ChEBI" id="CHEBI:15377"/>
        <dbReference type="ChEBI" id="CHEBI:15378"/>
        <dbReference type="ChEBI" id="CHEBI:57464"/>
        <dbReference type="ChEBI" id="CHEBI:57540"/>
        <dbReference type="ChEBI" id="CHEBI:57945"/>
        <dbReference type="ChEBI" id="CHEBI:58053"/>
        <dbReference type="EC" id="1.1.1.205"/>
    </reaction>
</comment>
<evidence type="ECO:0000313" key="13">
    <source>
        <dbReference type="EMBL" id="QHT33913.1"/>
    </source>
</evidence>
<evidence type="ECO:0000256" key="9">
    <source>
        <dbReference type="ARBA" id="ARBA00023122"/>
    </source>
</evidence>
<evidence type="ECO:0000256" key="4">
    <source>
        <dbReference type="ARBA" id="ARBA00022749"/>
    </source>
</evidence>
<keyword evidence="3" id="KW-0479">Metal-binding</keyword>
<dbReference type="CDD" id="cd04601">
    <property type="entry name" value="CBS_pair_IMPDH"/>
    <property type="match status" value="1"/>
</dbReference>
<evidence type="ECO:0000256" key="11">
    <source>
        <dbReference type="SAM" id="MobiDB-lite"/>
    </source>
</evidence>
<dbReference type="InterPro" id="IPR046342">
    <property type="entry name" value="CBS_dom_sf"/>
</dbReference>
<dbReference type="Pfam" id="PF00478">
    <property type="entry name" value="IMPDH"/>
    <property type="match status" value="1"/>
</dbReference>
<dbReference type="PROSITE" id="PS51371">
    <property type="entry name" value="CBS"/>
    <property type="match status" value="1"/>
</dbReference>
<keyword evidence="5" id="KW-0658">Purine biosynthesis</keyword>
<dbReference type="InterPro" id="IPR000644">
    <property type="entry name" value="CBS_dom"/>
</dbReference>
<evidence type="ECO:0000256" key="2">
    <source>
        <dbReference type="ARBA" id="ARBA00005502"/>
    </source>
</evidence>
<dbReference type="GO" id="GO:0006177">
    <property type="term" value="P:GMP biosynthetic process"/>
    <property type="evidence" value="ECO:0007669"/>
    <property type="project" value="UniProtKB-KW"/>
</dbReference>
<keyword evidence="9" id="KW-0129">CBS domain</keyword>
<keyword evidence="7" id="KW-0560">Oxidoreductase</keyword>
<dbReference type="CDD" id="cd00381">
    <property type="entry name" value="IMPDH"/>
    <property type="match status" value="1"/>
</dbReference>
<dbReference type="Pfam" id="PF00571">
    <property type="entry name" value="CBS"/>
    <property type="match status" value="2"/>
</dbReference>
<evidence type="ECO:0000256" key="6">
    <source>
        <dbReference type="ARBA" id="ARBA00022958"/>
    </source>
</evidence>
<keyword evidence="4" id="KW-0332">GMP biosynthesis</keyword>
<dbReference type="FunFam" id="3.20.20.70:FF:000424">
    <property type="entry name" value="Inosine-5'-monophosphate dehydrogenase 2"/>
    <property type="match status" value="1"/>
</dbReference>
<evidence type="ECO:0000256" key="1">
    <source>
        <dbReference type="ARBA" id="ARBA00001958"/>
    </source>
</evidence>
<dbReference type="AlphaFoldDB" id="A0A6C0EZM2"/>
<evidence type="ECO:0000256" key="8">
    <source>
        <dbReference type="ARBA" id="ARBA00023027"/>
    </source>
</evidence>
<sequence>MDLGTSYCFDDILMEPLLSTISTRSSISLETDIGTNDRHLILKTPLISSPMDTVTETEMAIKMALNGGLGIIHRYMDIDTQVAQVTKVKRFLQYIISEPYTISPEASLSDIEELRDVYNVSSFCVVDKVTNTFIGMVTRRDIEYMKHMNTMPEIPNTPVAPPLKVVDFINKNNVIKLDTDLSLENMLNDAKYLMLKNKIEKIPIVMNNMLSGLITLKNIRHYEDNKYKACSDANGALCVGASIGIVGDYLERLARLVAAGADLICVDVANGFNTNVFAAIKLIRSQYPNLVLMVGNVCNWQGYAALAELDVDCIRVGIGNGSICTTRLETGIGKGQFSAVSECFKYKCLIEVTGDMSPTSPTHPMPPMPNIICDGGSLGKTGNKVKALATGACAIMLGRTLSSTEESPGSIIYRNGKRFKYIRGMASTMANLSKQEKSGGGKINSSSNSSSSNNNSNSNTNKKIHSEGVDGEQELSGSVLDVIDQINGGLKSGMSYLGCENIKELHNKNSKGEIKFNLVTSIGMSESGIRIKAY</sequence>
<keyword evidence="8" id="KW-0520">NAD</keyword>
<dbReference type="PROSITE" id="PS00487">
    <property type="entry name" value="IMP_DH_GMP_RED"/>
    <property type="match status" value="1"/>
</dbReference>
<dbReference type="InterPro" id="IPR013785">
    <property type="entry name" value="Aldolase_TIM"/>
</dbReference>
<dbReference type="GO" id="GO:0006183">
    <property type="term" value="P:GTP biosynthetic process"/>
    <property type="evidence" value="ECO:0007669"/>
    <property type="project" value="TreeGrafter"/>
</dbReference>
<proteinExistence type="inferred from homology"/>
<comment type="similarity">
    <text evidence="2">Belongs to the IMPDH/GMPR family.</text>
</comment>
<dbReference type="Gene3D" id="3.20.20.70">
    <property type="entry name" value="Aldolase class I"/>
    <property type="match status" value="1"/>
</dbReference>
<feature type="region of interest" description="Disordered" evidence="11">
    <location>
        <begin position="433"/>
        <end position="471"/>
    </location>
</feature>
<reference evidence="13" key="1">
    <citation type="journal article" date="2020" name="Nature">
        <title>Giant virus diversity and host interactions through global metagenomics.</title>
        <authorList>
            <person name="Schulz F."/>
            <person name="Roux S."/>
            <person name="Paez-Espino D."/>
            <person name="Jungbluth S."/>
            <person name="Walsh D.A."/>
            <person name="Denef V.J."/>
            <person name="McMahon K.D."/>
            <person name="Konstantinidis K.T."/>
            <person name="Eloe-Fadrosh E.A."/>
            <person name="Kyrpides N.C."/>
            <person name="Woyke T."/>
        </authorList>
    </citation>
    <scope>NUCLEOTIDE SEQUENCE</scope>
    <source>
        <strain evidence="13">GVMAG-M-3300009161-52</strain>
    </source>
</reference>
<dbReference type="GO" id="GO:0046872">
    <property type="term" value="F:metal ion binding"/>
    <property type="evidence" value="ECO:0007669"/>
    <property type="project" value="UniProtKB-KW"/>
</dbReference>
<evidence type="ECO:0000259" key="12">
    <source>
        <dbReference type="PROSITE" id="PS51371"/>
    </source>
</evidence>
<organism evidence="13">
    <name type="scientific">viral metagenome</name>
    <dbReference type="NCBI Taxonomy" id="1070528"/>
    <lineage>
        <taxon>unclassified sequences</taxon>
        <taxon>metagenomes</taxon>
        <taxon>organismal metagenomes</taxon>
    </lineage>
</organism>